<evidence type="ECO:0000256" key="13">
    <source>
        <dbReference type="ARBA" id="ARBA00046797"/>
    </source>
</evidence>
<evidence type="ECO:0000256" key="12">
    <source>
        <dbReference type="ARBA" id="ARBA00045908"/>
    </source>
</evidence>
<sequence length="170" mass="19875">MSAGTARPKQDMPPKGGYGPIDYSRKLFARIKGKHILLPFIPFTGYCWWLICETKRYNRMHQLENAEANIALEPLIYAENDRLALKLFRQNCELEEDLMKDNPEWQVGTFYGEPIFYDTRDRGIQPNGYELFAHSNITAGLEIERKYFHKAQGAFFEQLTRRNPKPVPDE</sequence>
<evidence type="ECO:0000256" key="14">
    <source>
        <dbReference type="RuleBase" id="RU368034"/>
    </source>
</evidence>
<reference evidence="16" key="1">
    <citation type="submission" date="2025-08" db="UniProtKB">
        <authorList>
            <consortium name="RefSeq"/>
        </authorList>
    </citation>
    <scope>IDENTIFICATION</scope>
    <source>
        <tissue evidence="16">Whole sample</tissue>
    </source>
</reference>
<evidence type="ECO:0000256" key="3">
    <source>
        <dbReference type="ARBA" id="ARBA00018192"/>
    </source>
</evidence>
<comment type="subcellular location">
    <subcellularLocation>
        <location evidence="1 14">Mitochondrion inner membrane</location>
        <topology evidence="1 14">Single-pass membrane protein</topology>
        <orientation evidence="1 14">Matrix side</orientation>
    </subcellularLocation>
</comment>
<keyword evidence="5 14" id="KW-0679">Respiratory chain</keyword>
<evidence type="ECO:0000256" key="8">
    <source>
        <dbReference type="ARBA" id="ARBA00022982"/>
    </source>
</evidence>
<evidence type="ECO:0000256" key="4">
    <source>
        <dbReference type="ARBA" id="ARBA00022448"/>
    </source>
</evidence>
<dbReference type="OrthoDB" id="3308at2759"/>
<evidence type="ECO:0000256" key="2">
    <source>
        <dbReference type="ARBA" id="ARBA00007312"/>
    </source>
</evidence>
<keyword evidence="9 14" id="KW-1133">Transmembrane helix</keyword>
<evidence type="ECO:0000256" key="11">
    <source>
        <dbReference type="ARBA" id="ARBA00023136"/>
    </source>
</evidence>
<keyword evidence="11 14" id="KW-0472">Membrane</keyword>
<accession>A0A8B8DUE4</accession>
<dbReference type="InterPro" id="IPR009346">
    <property type="entry name" value="GRIM-19"/>
</dbReference>
<evidence type="ECO:0000256" key="10">
    <source>
        <dbReference type="ARBA" id="ARBA00023128"/>
    </source>
</evidence>
<dbReference type="KEGG" id="cvn:111129427"/>
<keyword evidence="10 14" id="KW-0496">Mitochondrion</keyword>
<keyword evidence="4 14" id="KW-0813">Transport</keyword>
<keyword evidence="15" id="KW-1185">Reference proteome</keyword>
<comment type="function">
    <text evidence="14">Complex I functions in the transfer of electrons from NADH to the respiratory chain. Accessory subunit of the mitochondrial membrane respiratory chain NADH dehydrogenase (Complex I), that is believed not to be involved in catalysis.</text>
</comment>
<keyword evidence="7 14" id="KW-0999">Mitochondrion inner membrane</keyword>
<protein>
    <recommendedName>
        <fullName evidence="3 14">NADH dehydrogenase [ubiquinone] 1 alpha subcomplex subunit 13</fullName>
    </recommendedName>
</protein>
<dbReference type="Proteomes" id="UP000694844">
    <property type="component" value="Chromosome 4"/>
</dbReference>
<evidence type="ECO:0000256" key="7">
    <source>
        <dbReference type="ARBA" id="ARBA00022792"/>
    </source>
</evidence>
<evidence type="ECO:0000256" key="6">
    <source>
        <dbReference type="ARBA" id="ARBA00022692"/>
    </source>
</evidence>
<dbReference type="AlphaFoldDB" id="A0A8B8DUE4"/>
<proteinExistence type="inferred from homology"/>
<comment type="subunit">
    <text evidence="13">Complex I is composed of 45 different subunits. Interacts with CARD15, but not with CARD4. Interacts with STAT3, but not with STAT1, STAT2 and STAT5A. Interacts with OLFM4.</text>
</comment>
<dbReference type="RefSeq" id="XP_022331510.1">
    <property type="nucleotide sequence ID" value="XM_022475802.1"/>
</dbReference>
<dbReference type="GO" id="GO:0005743">
    <property type="term" value="C:mitochondrial inner membrane"/>
    <property type="evidence" value="ECO:0007669"/>
    <property type="project" value="UniProtKB-SubCell"/>
</dbReference>
<keyword evidence="8 14" id="KW-0249">Electron transport</keyword>
<evidence type="ECO:0000256" key="1">
    <source>
        <dbReference type="ARBA" id="ARBA00004298"/>
    </source>
</evidence>
<dbReference type="PANTHER" id="PTHR12966:SF0">
    <property type="entry name" value="NADH DEHYDROGENASE [UBIQUINONE] 1 ALPHA SUBCOMPLEX SUBUNIT 13"/>
    <property type="match status" value="1"/>
</dbReference>
<dbReference type="GO" id="GO:0045271">
    <property type="term" value="C:respiratory chain complex I"/>
    <property type="evidence" value="ECO:0007669"/>
    <property type="project" value="UniProtKB-UniRule"/>
</dbReference>
<evidence type="ECO:0000256" key="9">
    <source>
        <dbReference type="ARBA" id="ARBA00022989"/>
    </source>
</evidence>
<evidence type="ECO:0000313" key="15">
    <source>
        <dbReference type="Proteomes" id="UP000694844"/>
    </source>
</evidence>
<evidence type="ECO:0000256" key="5">
    <source>
        <dbReference type="ARBA" id="ARBA00022660"/>
    </source>
</evidence>
<evidence type="ECO:0000313" key="16">
    <source>
        <dbReference type="RefSeq" id="XP_022331510.1"/>
    </source>
</evidence>
<dbReference type="Pfam" id="PF06212">
    <property type="entry name" value="GRIM-19"/>
    <property type="match status" value="1"/>
</dbReference>
<comment type="function">
    <text evidence="12">Accessory subunit of the mitochondrial membrane respiratory chain NADH dehydrogenase (Complex I), that is believed not to be involved in catalysis. Complex I functions in the transfer of electrons from NADH to the respiratory chain. The immediate electron acceptor for the enzyme is believed to be ubiquinone. Involved in the interferon/all-trans-retinoic acid (IFN/RA) induced cell death. This apoptotic activity is inhibited by interaction with viral IRF1. Prevents the transactivation of STAT3 target genes. May play a role in CARD15-mediated innate mucosal responses and serve to regulate intestinal epithelial cell responses to microbes.</text>
</comment>
<feature type="transmembrane region" description="Helical" evidence="14">
    <location>
        <begin position="35"/>
        <end position="51"/>
    </location>
</feature>
<name>A0A8B8DUE4_CRAVI</name>
<keyword evidence="6 14" id="KW-0812">Transmembrane</keyword>
<organism evidence="15 16">
    <name type="scientific">Crassostrea virginica</name>
    <name type="common">Eastern oyster</name>
    <dbReference type="NCBI Taxonomy" id="6565"/>
    <lineage>
        <taxon>Eukaryota</taxon>
        <taxon>Metazoa</taxon>
        <taxon>Spiralia</taxon>
        <taxon>Lophotrochozoa</taxon>
        <taxon>Mollusca</taxon>
        <taxon>Bivalvia</taxon>
        <taxon>Autobranchia</taxon>
        <taxon>Pteriomorphia</taxon>
        <taxon>Ostreida</taxon>
        <taxon>Ostreoidea</taxon>
        <taxon>Ostreidae</taxon>
        <taxon>Crassostrea</taxon>
    </lineage>
</organism>
<dbReference type="GeneID" id="111129427"/>
<comment type="similarity">
    <text evidence="2 14">Belongs to the complex I NDUFA13 subunit family.</text>
</comment>
<gene>
    <name evidence="16" type="primary">LOC111129427</name>
</gene>
<dbReference type="PANTHER" id="PTHR12966">
    <property type="entry name" value="NADH DEHYDROGENASE UBIQUINONE 1 ALPHA SUBCOMPLEX SUBUNIT 13"/>
    <property type="match status" value="1"/>
</dbReference>